<keyword evidence="7" id="KW-0067">ATP-binding</keyword>
<keyword evidence="6" id="KW-0418">Kinase</keyword>
<evidence type="ECO:0000256" key="8">
    <source>
        <dbReference type="ARBA" id="ARBA00023012"/>
    </source>
</evidence>
<dbReference type="Pfam" id="PF02518">
    <property type="entry name" value="HATPase_c"/>
    <property type="match status" value="1"/>
</dbReference>
<evidence type="ECO:0000313" key="12">
    <source>
        <dbReference type="EMBL" id="MBK1725872.1"/>
    </source>
</evidence>
<evidence type="ECO:0000256" key="7">
    <source>
        <dbReference type="ARBA" id="ARBA00022840"/>
    </source>
</evidence>
<evidence type="ECO:0000256" key="4">
    <source>
        <dbReference type="ARBA" id="ARBA00022679"/>
    </source>
</evidence>
<evidence type="ECO:0000256" key="9">
    <source>
        <dbReference type="SAM" id="MobiDB-lite"/>
    </source>
</evidence>
<keyword evidence="13" id="KW-1185">Reference proteome</keyword>
<dbReference type="SMART" id="SM00387">
    <property type="entry name" value="HATPase_c"/>
    <property type="match status" value="1"/>
</dbReference>
<reference evidence="12 13" key="1">
    <citation type="journal article" date="2020" name="Microorganisms">
        <title>Osmotic Adaptation and Compatible Solute Biosynthesis of Phototrophic Bacteria as Revealed from Genome Analyses.</title>
        <authorList>
            <person name="Imhoff J.F."/>
            <person name="Rahn T."/>
            <person name="Kunzel S."/>
            <person name="Keller A."/>
            <person name="Neulinger S.C."/>
        </authorList>
    </citation>
    <scope>NUCLEOTIDE SEQUENCE [LARGE SCALE GENOMIC DNA]</scope>
    <source>
        <strain evidence="12 13">DSM 15116</strain>
    </source>
</reference>
<protein>
    <recommendedName>
        <fullName evidence="2">histidine kinase</fullName>
        <ecNumber evidence="2">2.7.13.3</ecNumber>
    </recommendedName>
</protein>
<dbReference type="InterPro" id="IPR036890">
    <property type="entry name" value="HATPase_C_sf"/>
</dbReference>
<sequence length="494" mass="52796">MDDRPRWLPRSAALRLGTTFLAVTLLVALPLTLWFDHFARGVIESSLEQAAASPEAAAALLASPRLQQGFEAVRTAAMLTVVGSSLIAAGIGAGIAVRWRNRLRRIVERGRRRASRVPPASPPQACRNAAAGRHADELEEVEAQLLTTLDQLSRSQWLLDSVDDMVVLADHRGTIRHGNAAVGSRCACCPATTCQGTPTSVADVLGTSLWWRIRSGLEQGEPGTLEQEITLGGRRFPALIAYRPQQEVVVIKVTDLTEYRRLKEHVEKLEALSTLGQMSTELAHEIKNNIAPVRLLCGMAPLEPDDRDAVFRSLDHIRQLVNDFMAFGSGRQTEGLSVRLDEAVEAWTNVLRSEADAKGVAIALDVAPQPVRLPGGFRIVYANLVRNAVQAVAEGGHVRVSAALDPAGALTLRVADDGPGIPASIRQRLFEPFTTSRADGTGLGLALVQRYLDDAGGQIACDSQPGAGTTFTVYCPGVAEAETSAGLASAGVAP</sequence>
<keyword evidence="10" id="KW-1133">Transmembrane helix</keyword>
<comment type="catalytic activity">
    <reaction evidence="1">
        <text>ATP + protein L-histidine = ADP + protein N-phospho-L-histidine.</text>
        <dbReference type="EC" id="2.7.13.3"/>
    </reaction>
</comment>
<dbReference type="RefSeq" id="WP_200256438.1">
    <property type="nucleotide sequence ID" value="NZ_NRSH01000013.1"/>
</dbReference>
<dbReference type="CDD" id="cd00075">
    <property type="entry name" value="HATPase"/>
    <property type="match status" value="1"/>
</dbReference>
<dbReference type="SUPFAM" id="SSF55874">
    <property type="entry name" value="ATPase domain of HSP90 chaperone/DNA topoisomerase II/histidine kinase"/>
    <property type="match status" value="1"/>
</dbReference>
<gene>
    <name evidence="12" type="ORF">CKO13_02325</name>
</gene>
<dbReference type="InterPro" id="IPR004358">
    <property type="entry name" value="Sig_transdc_His_kin-like_C"/>
</dbReference>
<organism evidence="12 13">
    <name type="scientific">Halorhodospira neutriphila</name>
    <dbReference type="NCBI Taxonomy" id="168379"/>
    <lineage>
        <taxon>Bacteria</taxon>
        <taxon>Pseudomonadati</taxon>
        <taxon>Pseudomonadota</taxon>
        <taxon>Gammaproteobacteria</taxon>
        <taxon>Chromatiales</taxon>
        <taxon>Ectothiorhodospiraceae</taxon>
        <taxon>Halorhodospira</taxon>
    </lineage>
</organism>
<feature type="transmembrane region" description="Helical" evidence="10">
    <location>
        <begin position="12"/>
        <end position="35"/>
    </location>
</feature>
<dbReference type="EC" id="2.7.13.3" evidence="2"/>
<proteinExistence type="predicted"/>
<evidence type="ECO:0000256" key="5">
    <source>
        <dbReference type="ARBA" id="ARBA00022741"/>
    </source>
</evidence>
<dbReference type="Gene3D" id="3.30.565.10">
    <property type="entry name" value="Histidine kinase-like ATPase, C-terminal domain"/>
    <property type="match status" value="1"/>
</dbReference>
<evidence type="ECO:0000256" key="10">
    <source>
        <dbReference type="SAM" id="Phobius"/>
    </source>
</evidence>
<dbReference type="PRINTS" id="PR00344">
    <property type="entry name" value="BCTRLSENSOR"/>
</dbReference>
<feature type="transmembrane region" description="Helical" evidence="10">
    <location>
        <begin position="76"/>
        <end position="99"/>
    </location>
</feature>
<keyword evidence="5" id="KW-0547">Nucleotide-binding</keyword>
<feature type="region of interest" description="Disordered" evidence="9">
    <location>
        <begin position="110"/>
        <end position="133"/>
    </location>
</feature>
<evidence type="ECO:0000256" key="6">
    <source>
        <dbReference type="ARBA" id="ARBA00022777"/>
    </source>
</evidence>
<evidence type="ECO:0000313" key="13">
    <source>
        <dbReference type="Proteomes" id="UP000738126"/>
    </source>
</evidence>
<comment type="caution">
    <text evidence="12">The sequence shown here is derived from an EMBL/GenBank/DDBJ whole genome shotgun (WGS) entry which is preliminary data.</text>
</comment>
<dbReference type="InterPro" id="IPR003594">
    <property type="entry name" value="HATPase_dom"/>
</dbReference>
<dbReference type="EMBL" id="NRSH01000013">
    <property type="protein sequence ID" value="MBK1725872.1"/>
    <property type="molecule type" value="Genomic_DNA"/>
</dbReference>
<name>A0ABS1E447_9GAMM</name>
<keyword evidence="10" id="KW-0812">Transmembrane</keyword>
<dbReference type="PANTHER" id="PTHR43065:SF10">
    <property type="entry name" value="PEROXIDE STRESS-ACTIVATED HISTIDINE KINASE MAK3"/>
    <property type="match status" value="1"/>
</dbReference>
<evidence type="ECO:0000259" key="11">
    <source>
        <dbReference type="PROSITE" id="PS50109"/>
    </source>
</evidence>
<keyword evidence="3" id="KW-0597">Phosphoprotein</keyword>
<dbReference type="PANTHER" id="PTHR43065">
    <property type="entry name" value="SENSOR HISTIDINE KINASE"/>
    <property type="match status" value="1"/>
</dbReference>
<accession>A0ABS1E447</accession>
<dbReference type="InterPro" id="IPR005467">
    <property type="entry name" value="His_kinase_dom"/>
</dbReference>
<keyword evidence="10" id="KW-0472">Membrane</keyword>
<feature type="domain" description="Histidine kinase" evidence="11">
    <location>
        <begin position="281"/>
        <end position="479"/>
    </location>
</feature>
<evidence type="ECO:0000256" key="2">
    <source>
        <dbReference type="ARBA" id="ARBA00012438"/>
    </source>
</evidence>
<keyword evidence="8" id="KW-0902">Two-component regulatory system</keyword>
<evidence type="ECO:0000256" key="1">
    <source>
        <dbReference type="ARBA" id="ARBA00000085"/>
    </source>
</evidence>
<evidence type="ECO:0000256" key="3">
    <source>
        <dbReference type="ARBA" id="ARBA00022553"/>
    </source>
</evidence>
<keyword evidence="4" id="KW-0808">Transferase</keyword>
<dbReference type="PROSITE" id="PS50109">
    <property type="entry name" value="HIS_KIN"/>
    <property type="match status" value="1"/>
</dbReference>
<dbReference type="Proteomes" id="UP000738126">
    <property type="component" value="Unassembled WGS sequence"/>
</dbReference>